<evidence type="ECO:0000256" key="7">
    <source>
        <dbReference type="ARBA" id="ARBA00023004"/>
    </source>
</evidence>
<keyword evidence="3" id="KW-0819">tRNA processing</keyword>
<dbReference type="GO" id="GO:0052693">
    <property type="term" value="F:epoxyqueuosine reductase activity"/>
    <property type="evidence" value="ECO:0007669"/>
    <property type="project" value="TreeGrafter"/>
</dbReference>
<keyword evidence="4" id="KW-0479">Metal-binding</keyword>
<dbReference type="SUPFAM" id="SSF46548">
    <property type="entry name" value="alpha-helical ferredoxin"/>
    <property type="match status" value="1"/>
</dbReference>
<evidence type="ECO:0000313" key="11">
    <source>
        <dbReference type="Proteomes" id="UP000315700"/>
    </source>
</evidence>
<dbReference type="PANTHER" id="PTHR30002:SF4">
    <property type="entry name" value="EPOXYQUEUOSINE REDUCTASE"/>
    <property type="match status" value="1"/>
</dbReference>
<dbReference type="InterPro" id="IPR004453">
    <property type="entry name" value="QueG"/>
</dbReference>
<evidence type="ECO:0000256" key="8">
    <source>
        <dbReference type="ARBA" id="ARBA00023014"/>
    </source>
</evidence>
<evidence type="ECO:0000256" key="5">
    <source>
        <dbReference type="ARBA" id="ARBA00022785"/>
    </source>
</evidence>
<evidence type="ECO:0000259" key="9">
    <source>
        <dbReference type="PROSITE" id="PS51379"/>
    </source>
</evidence>
<evidence type="ECO:0000256" key="1">
    <source>
        <dbReference type="ARBA" id="ARBA00022485"/>
    </source>
</evidence>
<dbReference type="Gene3D" id="3.30.70.20">
    <property type="match status" value="1"/>
</dbReference>
<evidence type="ECO:0000256" key="6">
    <source>
        <dbReference type="ARBA" id="ARBA00023002"/>
    </source>
</evidence>
<reference evidence="10 11" key="1">
    <citation type="submission" date="2019-02" db="EMBL/GenBank/DDBJ databases">
        <title>Deep-cultivation of Planctomycetes and their phenomic and genomic characterization uncovers novel biology.</title>
        <authorList>
            <person name="Wiegand S."/>
            <person name="Jogler M."/>
            <person name="Boedeker C."/>
            <person name="Pinto D."/>
            <person name="Vollmers J."/>
            <person name="Rivas-Marin E."/>
            <person name="Kohn T."/>
            <person name="Peeters S.H."/>
            <person name="Heuer A."/>
            <person name="Rast P."/>
            <person name="Oberbeckmann S."/>
            <person name="Bunk B."/>
            <person name="Jeske O."/>
            <person name="Meyerdierks A."/>
            <person name="Storesund J.E."/>
            <person name="Kallscheuer N."/>
            <person name="Luecker S."/>
            <person name="Lage O.M."/>
            <person name="Pohl T."/>
            <person name="Merkel B.J."/>
            <person name="Hornburger P."/>
            <person name="Mueller R.-W."/>
            <person name="Bruemmer F."/>
            <person name="Labrenz M."/>
            <person name="Spormann A.M."/>
            <person name="Op den Camp H."/>
            <person name="Overmann J."/>
            <person name="Amann R."/>
            <person name="Jetten M.S.M."/>
            <person name="Mascher T."/>
            <person name="Medema M.H."/>
            <person name="Devos D.P."/>
            <person name="Kaster A.-K."/>
            <person name="Ovreas L."/>
            <person name="Rohde M."/>
            <person name="Galperin M.Y."/>
            <person name="Jogler C."/>
        </authorList>
    </citation>
    <scope>NUCLEOTIDE SEQUENCE [LARGE SCALE GENOMIC DNA]</scope>
    <source>
        <strain evidence="10 11">Pan44</strain>
    </source>
</reference>
<dbReference type="InterPro" id="IPR017900">
    <property type="entry name" value="4Fe4S_Fe_S_CS"/>
</dbReference>
<protein>
    <submittedName>
        <fullName evidence="10">Epoxyqueuosine reductase</fullName>
        <ecNumber evidence="10">1.1.-.-</ecNumber>
    </submittedName>
</protein>
<dbReference type="GO" id="GO:0051539">
    <property type="term" value="F:4 iron, 4 sulfur cluster binding"/>
    <property type="evidence" value="ECO:0007669"/>
    <property type="project" value="UniProtKB-KW"/>
</dbReference>
<dbReference type="GO" id="GO:0008616">
    <property type="term" value="P:tRNA queuosine(34) biosynthetic process"/>
    <property type="evidence" value="ECO:0007669"/>
    <property type="project" value="UniProtKB-KW"/>
</dbReference>
<name>A0A517SAX8_9PLAN</name>
<evidence type="ECO:0000256" key="3">
    <source>
        <dbReference type="ARBA" id="ARBA00022694"/>
    </source>
</evidence>
<keyword evidence="2" id="KW-0963">Cytoplasm</keyword>
<dbReference type="PANTHER" id="PTHR30002">
    <property type="entry name" value="EPOXYQUEUOSINE REDUCTASE"/>
    <property type="match status" value="1"/>
</dbReference>
<dbReference type="AlphaFoldDB" id="A0A517SAX8"/>
<keyword evidence="6 10" id="KW-0560">Oxidoreductase</keyword>
<dbReference type="PROSITE" id="PS51379">
    <property type="entry name" value="4FE4S_FER_2"/>
    <property type="match status" value="1"/>
</dbReference>
<dbReference type="NCBIfam" id="TIGR00276">
    <property type="entry name" value="tRNA epoxyqueuosine(34) reductase QueG"/>
    <property type="match status" value="1"/>
</dbReference>
<evidence type="ECO:0000313" key="10">
    <source>
        <dbReference type="EMBL" id="QDT53274.1"/>
    </source>
</evidence>
<accession>A0A517SAX8</accession>
<keyword evidence="1" id="KW-0004">4Fe-4S</keyword>
<proteinExistence type="predicted"/>
<feature type="domain" description="4Fe-4S ferredoxin-type" evidence="9">
    <location>
        <begin position="188"/>
        <end position="217"/>
    </location>
</feature>
<gene>
    <name evidence="10" type="primary">queG</name>
    <name evidence="10" type="ORF">Pan44_12900</name>
</gene>
<dbReference type="InParanoid" id="A0A517SAX8"/>
<dbReference type="InterPro" id="IPR017896">
    <property type="entry name" value="4Fe4S_Fe-S-bd"/>
</dbReference>
<dbReference type="Pfam" id="PF08331">
    <property type="entry name" value="QueG_DUF1730"/>
    <property type="match status" value="1"/>
</dbReference>
<dbReference type="GO" id="GO:0046872">
    <property type="term" value="F:metal ion binding"/>
    <property type="evidence" value="ECO:0007669"/>
    <property type="project" value="UniProtKB-KW"/>
</dbReference>
<keyword evidence="5" id="KW-0671">Queuosine biosynthesis</keyword>
<sequence length="393" mass="42904">MPEVSISPTTPDPAHLADRLKAEARRLGFDLVGIAPAAAPTTTPEFREWLSAGFAGEMHYLERRREAYDHPASMLTEVRTVIMLGVNYYSGDEPEPQPGDGRVARYARIPADYHDVLRARLKELAALLHNAHPRCRTRGVVDTAPLLERDFARRAGLGWFGKNTMLLNKRLGSWFFLAALLTDVELPADAPHDAAHCGTCTRCLEACPTDAFIAPYVLDARRCISYLTIELGARPIEESLLSGMQDWAFGCDICQEVCPWNRKAPLAEDQAFRAGPENSSLRLAPLLEMDESRFQQQFGQTPLARPGLEALTRSACLAVGNAGTLEDLPTLAAAKASASPLIRDAAGWAEARLRDRAGSRGEFAENNECADLAVKSDAMHAGESNARGHSGSR</sequence>
<evidence type="ECO:0000256" key="4">
    <source>
        <dbReference type="ARBA" id="ARBA00022723"/>
    </source>
</evidence>
<dbReference type="InterPro" id="IPR013542">
    <property type="entry name" value="QueG_DUF1730"/>
</dbReference>
<dbReference type="OrthoDB" id="9784571at2"/>
<dbReference type="FunCoup" id="A0A517SAX8">
    <property type="interactions" value="167"/>
</dbReference>
<dbReference type="PROSITE" id="PS00198">
    <property type="entry name" value="4FE4S_FER_1"/>
    <property type="match status" value="1"/>
</dbReference>
<organism evidence="10 11">
    <name type="scientific">Caulifigura coniformis</name>
    <dbReference type="NCBI Taxonomy" id="2527983"/>
    <lineage>
        <taxon>Bacteria</taxon>
        <taxon>Pseudomonadati</taxon>
        <taxon>Planctomycetota</taxon>
        <taxon>Planctomycetia</taxon>
        <taxon>Planctomycetales</taxon>
        <taxon>Planctomycetaceae</taxon>
        <taxon>Caulifigura</taxon>
    </lineage>
</organism>
<dbReference type="EC" id="1.1.-.-" evidence="10"/>
<dbReference type="RefSeq" id="WP_145028350.1">
    <property type="nucleotide sequence ID" value="NZ_CP036271.1"/>
</dbReference>
<dbReference type="Proteomes" id="UP000315700">
    <property type="component" value="Chromosome"/>
</dbReference>
<evidence type="ECO:0000256" key="2">
    <source>
        <dbReference type="ARBA" id="ARBA00022490"/>
    </source>
</evidence>
<dbReference type="EMBL" id="CP036271">
    <property type="protein sequence ID" value="QDT53274.1"/>
    <property type="molecule type" value="Genomic_DNA"/>
</dbReference>
<keyword evidence="11" id="KW-1185">Reference proteome</keyword>
<keyword evidence="8" id="KW-0411">Iron-sulfur</keyword>
<keyword evidence="7" id="KW-0408">Iron</keyword>
<dbReference type="KEGG" id="ccos:Pan44_12900"/>
<dbReference type="Pfam" id="PF13484">
    <property type="entry name" value="Fer4_16"/>
    <property type="match status" value="1"/>
</dbReference>